<name>A0A0A8ZFT4_ARUDO</name>
<reference evidence="1" key="2">
    <citation type="journal article" date="2015" name="Data Brief">
        <title>Shoot transcriptome of the giant reed, Arundo donax.</title>
        <authorList>
            <person name="Barrero R.A."/>
            <person name="Guerrero F.D."/>
            <person name="Moolhuijzen P."/>
            <person name="Goolsby J.A."/>
            <person name="Tidwell J."/>
            <person name="Bellgard S.E."/>
            <person name="Bellgard M.I."/>
        </authorList>
    </citation>
    <scope>NUCLEOTIDE SEQUENCE</scope>
    <source>
        <tissue evidence="1">Shoot tissue taken approximately 20 cm above the soil surface</tissue>
    </source>
</reference>
<accession>A0A0A8ZFT4</accession>
<evidence type="ECO:0000313" key="1">
    <source>
        <dbReference type="EMBL" id="JAD38274.1"/>
    </source>
</evidence>
<proteinExistence type="predicted"/>
<sequence length="40" mass="4474">MIASMVTAFWTRMSTMITVILSTTLTVSMWMSSVQKIVCS</sequence>
<organism evidence="1">
    <name type="scientific">Arundo donax</name>
    <name type="common">Giant reed</name>
    <name type="synonym">Donax arundinaceus</name>
    <dbReference type="NCBI Taxonomy" id="35708"/>
    <lineage>
        <taxon>Eukaryota</taxon>
        <taxon>Viridiplantae</taxon>
        <taxon>Streptophyta</taxon>
        <taxon>Embryophyta</taxon>
        <taxon>Tracheophyta</taxon>
        <taxon>Spermatophyta</taxon>
        <taxon>Magnoliopsida</taxon>
        <taxon>Liliopsida</taxon>
        <taxon>Poales</taxon>
        <taxon>Poaceae</taxon>
        <taxon>PACMAD clade</taxon>
        <taxon>Arundinoideae</taxon>
        <taxon>Arundineae</taxon>
        <taxon>Arundo</taxon>
    </lineage>
</organism>
<dbReference type="AlphaFoldDB" id="A0A0A8ZFT4"/>
<protein>
    <submittedName>
        <fullName evidence="1">Uncharacterized protein</fullName>
    </submittedName>
</protein>
<reference evidence="1" key="1">
    <citation type="submission" date="2014-09" db="EMBL/GenBank/DDBJ databases">
        <authorList>
            <person name="Magalhaes I.L.F."/>
            <person name="Oliveira U."/>
            <person name="Santos F.R."/>
            <person name="Vidigal T.H.D.A."/>
            <person name="Brescovit A.D."/>
            <person name="Santos A.J."/>
        </authorList>
    </citation>
    <scope>NUCLEOTIDE SEQUENCE</scope>
    <source>
        <tissue evidence="1">Shoot tissue taken approximately 20 cm above the soil surface</tissue>
    </source>
</reference>
<dbReference type="EMBL" id="GBRH01259621">
    <property type="protein sequence ID" value="JAD38274.1"/>
    <property type="molecule type" value="Transcribed_RNA"/>
</dbReference>